<accession>A0AA36CQ44</accession>
<dbReference type="EC" id="3.5.4.12" evidence="8"/>
<feature type="non-terminal residue" evidence="13">
    <location>
        <position position="1"/>
    </location>
</feature>
<dbReference type="SUPFAM" id="SSF53927">
    <property type="entry name" value="Cytidine deaminase-like"/>
    <property type="match status" value="1"/>
</dbReference>
<dbReference type="GO" id="GO:0005737">
    <property type="term" value="C:cytoplasm"/>
    <property type="evidence" value="ECO:0007669"/>
    <property type="project" value="TreeGrafter"/>
</dbReference>
<dbReference type="GO" id="GO:0008270">
    <property type="term" value="F:zinc ion binding"/>
    <property type="evidence" value="ECO:0007669"/>
    <property type="project" value="InterPro"/>
</dbReference>
<dbReference type="InterPro" id="IPR016192">
    <property type="entry name" value="APOBEC/CMP_deaminase_Zn-bd"/>
</dbReference>
<evidence type="ECO:0000256" key="4">
    <source>
        <dbReference type="ARBA" id="ARBA00022727"/>
    </source>
</evidence>
<keyword evidence="6" id="KW-0862">Zinc</keyword>
<comment type="similarity">
    <text evidence="2">Belongs to the cytidine and deoxycytidylate deaminase family.</text>
</comment>
<dbReference type="CDD" id="cd01286">
    <property type="entry name" value="deoxycytidylate_deaminase"/>
    <property type="match status" value="1"/>
</dbReference>
<comment type="catalytic activity">
    <reaction evidence="10">
        <text>dCMP + H2O + H(+) = dUMP + NH4(+)</text>
        <dbReference type="Rhea" id="RHEA:22924"/>
        <dbReference type="ChEBI" id="CHEBI:15377"/>
        <dbReference type="ChEBI" id="CHEBI:15378"/>
        <dbReference type="ChEBI" id="CHEBI:28938"/>
        <dbReference type="ChEBI" id="CHEBI:57566"/>
        <dbReference type="ChEBI" id="CHEBI:246422"/>
        <dbReference type="EC" id="3.5.4.12"/>
    </reaction>
</comment>
<evidence type="ECO:0000313" key="13">
    <source>
        <dbReference type="EMBL" id="CAJ0572406.1"/>
    </source>
</evidence>
<evidence type="ECO:0000256" key="5">
    <source>
        <dbReference type="ARBA" id="ARBA00022801"/>
    </source>
</evidence>
<keyword evidence="3" id="KW-0479">Metal-binding</keyword>
<dbReference type="InterPro" id="IPR002125">
    <property type="entry name" value="CMP_dCMP_dom"/>
</dbReference>
<dbReference type="PROSITE" id="PS51747">
    <property type="entry name" value="CYT_DCMP_DEAMINASES_2"/>
    <property type="match status" value="1"/>
</dbReference>
<keyword evidence="4" id="KW-0545">Nucleotide biosynthesis</keyword>
<dbReference type="Gene3D" id="3.40.140.10">
    <property type="entry name" value="Cytidine Deaminase, domain 2"/>
    <property type="match status" value="1"/>
</dbReference>
<comment type="caution">
    <text evidence="13">The sequence shown here is derived from an EMBL/GenBank/DDBJ whole genome shotgun (WGS) entry which is preliminary data.</text>
</comment>
<dbReference type="Pfam" id="PF00383">
    <property type="entry name" value="dCMP_cyt_deam_1"/>
    <property type="match status" value="1"/>
</dbReference>
<dbReference type="EMBL" id="CATQJA010002597">
    <property type="protein sequence ID" value="CAJ0572406.1"/>
    <property type="molecule type" value="Genomic_DNA"/>
</dbReference>
<protein>
    <recommendedName>
        <fullName evidence="11">Probable deoxycytidylate deaminase</fullName>
        <ecNumber evidence="8">3.5.4.12</ecNumber>
    </recommendedName>
    <alternativeName>
        <fullName evidence="9">dCMP deaminase</fullName>
    </alternativeName>
</protein>
<sequence>MSLSPTREPPSLPNSPLKMLDGPNLKRVDYLPWDDYFMASAILAAERSKDPTTQVGCVIVDADNKIIGTGYNGMPLGCHDDTMPWGKGNADPLMNKHTFVVHAEQNAILNSIGKITGCRLYTKLFPCNDCAKLIVQSKISEVIYMLDRESWEMEAARVLFKRVGIKFRHFKTQKKAVTIHFDRACYENDAKFDKQDA</sequence>
<proteinExistence type="inferred from homology"/>
<evidence type="ECO:0000256" key="7">
    <source>
        <dbReference type="ARBA" id="ARBA00037036"/>
    </source>
</evidence>
<evidence type="ECO:0000259" key="12">
    <source>
        <dbReference type="PROSITE" id="PS51747"/>
    </source>
</evidence>
<evidence type="ECO:0000256" key="10">
    <source>
        <dbReference type="ARBA" id="ARBA00052978"/>
    </source>
</evidence>
<name>A0AA36CQ44_9BILA</name>
<dbReference type="InterPro" id="IPR016193">
    <property type="entry name" value="Cytidine_deaminase-like"/>
</dbReference>
<dbReference type="GO" id="GO:0009165">
    <property type="term" value="P:nucleotide biosynthetic process"/>
    <property type="evidence" value="ECO:0007669"/>
    <property type="project" value="UniProtKB-KW"/>
</dbReference>
<evidence type="ECO:0000256" key="8">
    <source>
        <dbReference type="ARBA" id="ARBA00038938"/>
    </source>
</evidence>
<reference evidence="13" key="1">
    <citation type="submission" date="2023-06" db="EMBL/GenBank/DDBJ databases">
        <authorList>
            <person name="Delattre M."/>
        </authorList>
    </citation>
    <scope>NUCLEOTIDE SEQUENCE</scope>
    <source>
        <strain evidence="13">AF72</strain>
    </source>
</reference>
<dbReference type="InterPro" id="IPR015517">
    <property type="entry name" value="dCMP_deaminase-rel"/>
</dbReference>
<evidence type="ECO:0000256" key="11">
    <source>
        <dbReference type="ARBA" id="ARBA00071625"/>
    </source>
</evidence>
<evidence type="ECO:0000256" key="6">
    <source>
        <dbReference type="ARBA" id="ARBA00022833"/>
    </source>
</evidence>
<dbReference type="FunFam" id="3.40.140.10:FF:000021">
    <property type="entry name" value="Deoxycytidylate deaminase"/>
    <property type="match status" value="1"/>
</dbReference>
<evidence type="ECO:0000256" key="9">
    <source>
        <dbReference type="ARBA" id="ARBA00041763"/>
    </source>
</evidence>
<feature type="domain" description="CMP/dCMP-type deaminase" evidence="12">
    <location>
        <begin position="32"/>
        <end position="159"/>
    </location>
</feature>
<dbReference type="PANTHER" id="PTHR11086">
    <property type="entry name" value="DEOXYCYTIDYLATE DEAMINASE-RELATED"/>
    <property type="match status" value="1"/>
</dbReference>
<dbReference type="InterPro" id="IPR035105">
    <property type="entry name" value="Deoxycytidylate_deaminase_dom"/>
</dbReference>
<dbReference type="GO" id="GO:0004132">
    <property type="term" value="F:dCMP deaminase activity"/>
    <property type="evidence" value="ECO:0007669"/>
    <property type="project" value="UniProtKB-EC"/>
</dbReference>
<evidence type="ECO:0000256" key="2">
    <source>
        <dbReference type="ARBA" id="ARBA00006576"/>
    </source>
</evidence>
<dbReference type="PROSITE" id="PS00903">
    <property type="entry name" value="CYT_DCMP_DEAMINASES_1"/>
    <property type="match status" value="1"/>
</dbReference>
<gene>
    <name evidence="13" type="ORF">MSPICULIGERA_LOCUS10794</name>
</gene>
<comment type="function">
    <text evidence="7">Supplies the nucleotide substrate for thymidylate synthetase.</text>
</comment>
<dbReference type="PANTHER" id="PTHR11086:SF18">
    <property type="entry name" value="DEOXYCYTIDYLATE DEAMINASE"/>
    <property type="match status" value="1"/>
</dbReference>
<evidence type="ECO:0000256" key="3">
    <source>
        <dbReference type="ARBA" id="ARBA00022723"/>
    </source>
</evidence>
<dbReference type="AlphaFoldDB" id="A0AA36CQ44"/>
<evidence type="ECO:0000256" key="1">
    <source>
        <dbReference type="ARBA" id="ARBA00001947"/>
    </source>
</evidence>
<comment type="cofactor">
    <cofactor evidence="1">
        <name>Zn(2+)</name>
        <dbReference type="ChEBI" id="CHEBI:29105"/>
    </cofactor>
</comment>
<keyword evidence="14" id="KW-1185">Reference proteome</keyword>
<evidence type="ECO:0000313" key="14">
    <source>
        <dbReference type="Proteomes" id="UP001177023"/>
    </source>
</evidence>
<dbReference type="Proteomes" id="UP001177023">
    <property type="component" value="Unassembled WGS sequence"/>
</dbReference>
<organism evidence="13 14">
    <name type="scientific">Mesorhabditis spiculigera</name>
    <dbReference type="NCBI Taxonomy" id="96644"/>
    <lineage>
        <taxon>Eukaryota</taxon>
        <taxon>Metazoa</taxon>
        <taxon>Ecdysozoa</taxon>
        <taxon>Nematoda</taxon>
        <taxon>Chromadorea</taxon>
        <taxon>Rhabditida</taxon>
        <taxon>Rhabditina</taxon>
        <taxon>Rhabditomorpha</taxon>
        <taxon>Rhabditoidea</taxon>
        <taxon>Rhabditidae</taxon>
        <taxon>Mesorhabditinae</taxon>
        <taxon>Mesorhabditis</taxon>
    </lineage>
</organism>
<keyword evidence="5" id="KW-0378">Hydrolase</keyword>